<proteinExistence type="inferred from homology"/>
<evidence type="ECO:0000256" key="11">
    <source>
        <dbReference type="ARBA" id="ARBA00049091"/>
    </source>
</evidence>
<feature type="domain" description="Thioredoxin" evidence="12">
    <location>
        <begin position="4"/>
        <end position="156"/>
    </location>
</feature>
<dbReference type="EC" id="1.11.1.24" evidence="2"/>
<dbReference type="Pfam" id="PF00578">
    <property type="entry name" value="AhpC-TSA"/>
    <property type="match status" value="1"/>
</dbReference>
<evidence type="ECO:0000256" key="9">
    <source>
        <dbReference type="ARBA" id="ARBA00038489"/>
    </source>
</evidence>
<dbReference type="PANTHER" id="PTHR42801:SF4">
    <property type="entry name" value="AHPC_TSA FAMILY PROTEIN"/>
    <property type="match status" value="1"/>
</dbReference>
<evidence type="ECO:0000259" key="12">
    <source>
        <dbReference type="PROSITE" id="PS51352"/>
    </source>
</evidence>
<dbReference type="PANTHER" id="PTHR42801">
    <property type="entry name" value="THIOREDOXIN-DEPENDENT PEROXIDE REDUCTASE"/>
    <property type="match status" value="1"/>
</dbReference>
<reference evidence="14" key="1">
    <citation type="journal article" date="2019" name="Int. J. Syst. Evol. Microbiol.">
        <title>The Global Catalogue of Microorganisms (GCM) 10K type strain sequencing project: providing services to taxonomists for standard genome sequencing and annotation.</title>
        <authorList>
            <consortium name="The Broad Institute Genomics Platform"/>
            <consortium name="The Broad Institute Genome Sequencing Center for Infectious Disease"/>
            <person name="Wu L."/>
            <person name="Ma J."/>
        </authorList>
    </citation>
    <scope>NUCLEOTIDE SEQUENCE [LARGE SCALE GENOMIC DNA]</scope>
    <source>
        <strain evidence="14">JCM 18424</strain>
    </source>
</reference>
<evidence type="ECO:0000256" key="3">
    <source>
        <dbReference type="ARBA" id="ARBA00022559"/>
    </source>
</evidence>
<evidence type="ECO:0000256" key="7">
    <source>
        <dbReference type="ARBA" id="ARBA00023284"/>
    </source>
</evidence>
<keyword evidence="5" id="KW-0560">Oxidoreductase</keyword>
<dbReference type="InterPro" id="IPR036249">
    <property type="entry name" value="Thioredoxin-like_sf"/>
</dbReference>
<dbReference type="CDD" id="cd03017">
    <property type="entry name" value="PRX_BCP"/>
    <property type="match status" value="1"/>
</dbReference>
<evidence type="ECO:0000256" key="10">
    <source>
        <dbReference type="ARBA" id="ARBA00042639"/>
    </source>
</evidence>
<evidence type="ECO:0000256" key="1">
    <source>
        <dbReference type="ARBA" id="ARBA00003330"/>
    </source>
</evidence>
<evidence type="ECO:0000313" key="14">
    <source>
        <dbReference type="Proteomes" id="UP001500631"/>
    </source>
</evidence>
<dbReference type="Gene3D" id="3.40.30.10">
    <property type="entry name" value="Glutaredoxin"/>
    <property type="match status" value="1"/>
</dbReference>
<dbReference type="InterPro" id="IPR000866">
    <property type="entry name" value="AhpC/TSA"/>
</dbReference>
<comment type="function">
    <text evidence="1">Thiol-specific peroxidase that catalyzes the reduction of hydrogen peroxide and organic hydroperoxides to water and alcohols, respectively. Plays a role in cell protection against oxidative stress by detoxifying peroxides and as sensor of hydrogen peroxide-mediated signaling events.</text>
</comment>
<evidence type="ECO:0000256" key="6">
    <source>
        <dbReference type="ARBA" id="ARBA00023157"/>
    </source>
</evidence>
<keyword evidence="4" id="KW-0049">Antioxidant</keyword>
<dbReference type="RefSeq" id="WP_077926614.1">
    <property type="nucleotide sequence ID" value="NZ_BAABKE010000010.1"/>
</dbReference>
<evidence type="ECO:0000256" key="2">
    <source>
        <dbReference type="ARBA" id="ARBA00013017"/>
    </source>
</evidence>
<gene>
    <name evidence="13" type="ORF">GCM10023338_23370</name>
</gene>
<dbReference type="InterPro" id="IPR013766">
    <property type="entry name" value="Thioredoxin_domain"/>
</dbReference>
<keyword evidence="6" id="KW-1015">Disulfide bond</keyword>
<dbReference type="PROSITE" id="PS51352">
    <property type="entry name" value="THIOREDOXIN_2"/>
    <property type="match status" value="1"/>
</dbReference>
<keyword evidence="14" id="KW-1185">Reference proteome</keyword>
<dbReference type="SUPFAM" id="SSF52833">
    <property type="entry name" value="Thioredoxin-like"/>
    <property type="match status" value="1"/>
</dbReference>
<protein>
    <recommendedName>
        <fullName evidence="2">thioredoxin-dependent peroxiredoxin</fullName>
        <ecNumber evidence="2">1.11.1.24</ecNumber>
    </recommendedName>
    <alternativeName>
        <fullName evidence="8">Thioredoxin peroxidase</fullName>
    </alternativeName>
    <alternativeName>
        <fullName evidence="10">Thioredoxin-dependent peroxiredoxin Bcp</fullName>
    </alternativeName>
</protein>
<name>A0ABP9N3D1_9GAMM</name>
<dbReference type="Proteomes" id="UP001500631">
    <property type="component" value="Unassembled WGS sequence"/>
</dbReference>
<comment type="catalytic activity">
    <reaction evidence="11">
        <text>a hydroperoxide + [thioredoxin]-dithiol = an alcohol + [thioredoxin]-disulfide + H2O</text>
        <dbReference type="Rhea" id="RHEA:62620"/>
        <dbReference type="Rhea" id="RHEA-COMP:10698"/>
        <dbReference type="Rhea" id="RHEA-COMP:10700"/>
        <dbReference type="ChEBI" id="CHEBI:15377"/>
        <dbReference type="ChEBI" id="CHEBI:29950"/>
        <dbReference type="ChEBI" id="CHEBI:30879"/>
        <dbReference type="ChEBI" id="CHEBI:35924"/>
        <dbReference type="ChEBI" id="CHEBI:50058"/>
        <dbReference type="EC" id="1.11.1.24"/>
    </reaction>
</comment>
<evidence type="ECO:0000256" key="8">
    <source>
        <dbReference type="ARBA" id="ARBA00032824"/>
    </source>
</evidence>
<dbReference type="InterPro" id="IPR050924">
    <property type="entry name" value="Peroxiredoxin_BCP/PrxQ"/>
</dbReference>
<evidence type="ECO:0000256" key="5">
    <source>
        <dbReference type="ARBA" id="ARBA00023002"/>
    </source>
</evidence>
<evidence type="ECO:0000256" key="4">
    <source>
        <dbReference type="ARBA" id="ARBA00022862"/>
    </source>
</evidence>
<accession>A0ABP9N3D1</accession>
<keyword evidence="7" id="KW-0676">Redox-active center</keyword>
<keyword evidence="3" id="KW-0575">Peroxidase</keyword>
<sequence>MSESITIQSLWNIKFPTQSEEQSLSDIVGTAKYLVVYFYPKDSTPGCTNEAKAFQEHLATLQSLDTAIVGVSRDSVGSHQKFSTKYNLEFPLLSDKESQVCNAFGVIKEKSMFGKIGFGIERSTFLLDNEGNLLKEWRKVKVAEHAEAVIEAIKVL</sequence>
<comment type="similarity">
    <text evidence="9">Belongs to the peroxiredoxin family. BCP/PrxQ subfamily.</text>
</comment>
<organism evidence="13 14">
    <name type="scientific">Wohlfahrtiimonas larvae</name>
    <dbReference type="NCBI Taxonomy" id="1157986"/>
    <lineage>
        <taxon>Bacteria</taxon>
        <taxon>Pseudomonadati</taxon>
        <taxon>Pseudomonadota</taxon>
        <taxon>Gammaproteobacteria</taxon>
        <taxon>Cardiobacteriales</taxon>
        <taxon>Ignatzschineriaceae</taxon>
        <taxon>Wohlfahrtiimonas</taxon>
    </lineage>
</organism>
<dbReference type="EMBL" id="BAABKE010000010">
    <property type="protein sequence ID" value="GAA5104102.1"/>
    <property type="molecule type" value="Genomic_DNA"/>
</dbReference>
<comment type="caution">
    <text evidence="13">The sequence shown here is derived from an EMBL/GenBank/DDBJ whole genome shotgun (WGS) entry which is preliminary data.</text>
</comment>
<evidence type="ECO:0000313" key="13">
    <source>
        <dbReference type="EMBL" id="GAA5104102.1"/>
    </source>
</evidence>